<sequence length="405" mass="42927">MATVAIVGTFDTKGREFDFCRDLFDRQGVQTLMIHAGTRPATIPVDIDGSDVARAGGADLGELTEDRGRAMAAMTLGVTSIVSTLYAEGSIDGVFSLGGSGGTALATAGMRTLPVGVPKVMVSTMAGGTVSEYVGTSDIVMIPSIVDVQGLNSILQTILRNAVGAMVGMLAVERGHDADAKPHIAATMFGVTTPCVSRAQEYLEDRGYEVVVFHATGAGGKSMEQLIRDGYFVGVLDITATEWCDELFGGILAAGPHRHEAAIDARVPQVVSLGALDMVNFGSPDTVPAHYRGRNLYPHNPQITLIRTTADENRQLGEKLAEKLNRATQSTEVFIPLKGVSAIAVEGGPFYDRRADEALFDALEKGIDNEHVTLHRLDTDINDPVFAEAAAQALIDLIDTSKGTH</sequence>
<name>A0A3Q8WU63_9ACTO</name>
<protein>
    <submittedName>
        <fullName evidence="3">UPF0261 family protein</fullName>
    </submittedName>
</protein>
<dbReference type="NCBIfam" id="NF002674">
    <property type="entry name" value="PRK02399.1-2"/>
    <property type="match status" value="1"/>
</dbReference>
<dbReference type="InterPro" id="IPR051353">
    <property type="entry name" value="Tobamovirus_resist_UPF0261"/>
</dbReference>
<dbReference type="Gene3D" id="3.40.50.12020">
    <property type="entry name" value="Uncharacterised protein family UPF0261, NN domain"/>
    <property type="match status" value="1"/>
</dbReference>
<feature type="domain" description="UPF0261" evidence="2">
    <location>
        <begin position="181"/>
        <end position="397"/>
    </location>
</feature>
<dbReference type="InterPro" id="IPR056778">
    <property type="entry name" value="UPF0261_C"/>
</dbReference>
<organism evidence="3 4">
    <name type="scientific">Flaviflexus salsibiostraticola</name>
    <dbReference type="NCBI Taxonomy" id="1282737"/>
    <lineage>
        <taxon>Bacteria</taxon>
        <taxon>Bacillati</taxon>
        <taxon>Actinomycetota</taxon>
        <taxon>Actinomycetes</taxon>
        <taxon>Actinomycetales</taxon>
        <taxon>Actinomycetaceae</taxon>
        <taxon>Flaviflexus</taxon>
    </lineage>
</organism>
<dbReference type="KEGG" id="fsl:EJO69_08515"/>
<dbReference type="Pfam" id="PF06792">
    <property type="entry name" value="UPF0261"/>
    <property type="match status" value="1"/>
</dbReference>
<dbReference type="PANTHER" id="PTHR31862">
    <property type="entry name" value="UPF0261 DOMAIN PROTEIN (AFU_ORTHOLOGUE AFUA_1G10120)"/>
    <property type="match status" value="1"/>
</dbReference>
<dbReference type="OrthoDB" id="9776369at2"/>
<dbReference type="Gene3D" id="3.40.50.12030">
    <property type="entry name" value="Uncharacterised protein family UPF0261, NC domain"/>
    <property type="match status" value="1"/>
</dbReference>
<keyword evidence="4" id="KW-1185">Reference proteome</keyword>
<gene>
    <name evidence="3" type="ORF">EJO69_08515</name>
</gene>
<evidence type="ECO:0000259" key="1">
    <source>
        <dbReference type="Pfam" id="PF06792"/>
    </source>
</evidence>
<dbReference type="AlphaFoldDB" id="A0A3Q8WU63"/>
<reference evidence="3 4" key="1">
    <citation type="submission" date="2018-12" db="EMBL/GenBank/DDBJ databases">
        <title>Complete genome sequence of Flaviflexus salsibiostraticola KCTC 33148.</title>
        <authorList>
            <person name="Bae J.-W."/>
        </authorList>
    </citation>
    <scope>NUCLEOTIDE SEQUENCE [LARGE SCALE GENOMIC DNA]</scope>
    <source>
        <strain evidence="3 4">KCTC 33148</strain>
    </source>
</reference>
<dbReference type="Pfam" id="PF23189">
    <property type="entry name" value="UPF0261_C"/>
    <property type="match status" value="1"/>
</dbReference>
<dbReference type="InterPro" id="IPR008322">
    <property type="entry name" value="UPF0261"/>
</dbReference>
<evidence type="ECO:0000313" key="3">
    <source>
        <dbReference type="EMBL" id="AZN30342.1"/>
    </source>
</evidence>
<accession>A0A3Q8WU63</accession>
<dbReference type="EMBL" id="CP034438">
    <property type="protein sequence ID" value="AZN30342.1"/>
    <property type="molecule type" value="Genomic_DNA"/>
</dbReference>
<dbReference type="PANTHER" id="PTHR31862:SF1">
    <property type="entry name" value="UPF0261 DOMAIN PROTEIN (AFU_ORTHOLOGUE AFUA_1G10120)"/>
    <property type="match status" value="1"/>
</dbReference>
<evidence type="ECO:0000313" key="4">
    <source>
        <dbReference type="Proteomes" id="UP000270021"/>
    </source>
</evidence>
<dbReference type="PIRSF" id="PIRSF033271">
    <property type="entry name" value="UCP033271"/>
    <property type="match status" value="1"/>
</dbReference>
<dbReference type="InterPro" id="IPR044122">
    <property type="entry name" value="UPF0261_N"/>
</dbReference>
<dbReference type="RefSeq" id="WP_126041002.1">
    <property type="nucleotide sequence ID" value="NZ_CP034438.1"/>
</dbReference>
<evidence type="ECO:0000259" key="2">
    <source>
        <dbReference type="Pfam" id="PF23189"/>
    </source>
</evidence>
<feature type="domain" description="UPF0261" evidence="1">
    <location>
        <begin position="3"/>
        <end position="172"/>
    </location>
</feature>
<proteinExistence type="predicted"/>
<dbReference type="Proteomes" id="UP000270021">
    <property type="component" value="Chromosome"/>
</dbReference>
<dbReference type="CDD" id="cd15488">
    <property type="entry name" value="Tm-1-like"/>
    <property type="match status" value="1"/>
</dbReference>